<accession>W1IS47</accession>
<dbReference type="Proteomes" id="UP000019202">
    <property type="component" value="Unassembled WGS sequence"/>
</dbReference>
<sequence>MTLFYWIQLTYIKIGGVKYICIVGQGRINRQFFLTNRH</sequence>
<evidence type="ECO:0000313" key="1">
    <source>
        <dbReference type="EMBL" id="CDL81312.1"/>
    </source>
</evidence>
<evidence type="ECO:0000313" key="2">
    <source>
        <dbReference type="Proteomes" id="UP000019202"/>
    </source>
</evidence>
<dbReference type="AlphaFoldDB" id="W1IS47"/>
<protein>
    <submittedName>
        <fullName evidence="1">Uncharacterized protein</fullName>
    </submittedName>
</protein>
<comment type="caution">
    <text evidence="1">The sequence shown here is derived from an EMBL/GenBank/DDBJ whole genome shotgun (WGS) entry which is preliminary data.</text>
</comment>
<organism evidence="1 2">
    <name type="scientific">Xenorhabdus szentirmaii DSM 16338</name>
    <dbReference type="NCBI Taxonomy" id="1427518"/>
    <lineage>
        <taxon>Bacteria</taxon>
        <taxon>Pseudomonadati</taxon>
        <taxon>Pseudomonadota</taxon>
        <taxon>Gammaproteobacteria</taxon>
        <taxon>Enterobacterales</taxon>
        <taxon>Morganellaceae</taxon>
        <taxon>Xenorhabdus</taxon>
    </lineage>
</organism>
<dbReference type="EMBL" id="CBXF010000024">
    <property type="protein sequence ID" value="CDL81312.1"/>
    <property type="molecule type" value="Genomic_DNA"/>
</dbReference>
<proteinExistence type="predicted"/>
<reference evidence="1" key="1">
    <citation type="submission" date="2013-11" db="EMBL/GenBank/DDBJ databases">
        <title>Draft genome sequence and annotation of the entomopathogenic bacteria, Xenorhabdus cabanillasi strain JM26 and Xenorhabdus szentirmai strain DSM 16338.</title>
        <authorList>
            <person name="Gualtieri M."/>
            <person name="Ogier J.C."/>
            <person name="Pages S."/>
            <person name="Givaudan A."/>
            <person name="Gaudriault S."/>
        </authorList>
    </citation>
    <scope>NUCLEOTIDE SEQUENCE [LARGE SCALE GENOMIC DNA]</scope>
    <source>
        <strain evidence="1">DSM 16338</strain>
    </source>
</reference>
<name>W1IS47_9GAMM</name>
<gene>
    <name evidence="1" type="ORF">XSR1_120042</name>
</gene>
<dbReference type="STRING" id="1427518.XSR1_120042"/>
<keyword evidence="2" id="KW-1185">Reference proteome</keyword>